<feature type="domain" description="DUF4440" evidence="1">
    <location>
        <begin position="32"/>
        <end position="141"/>
    </location>
</feature>
<dbReference type="Gene3D" id="3.10.450.50">
    <property type="match status" value="1"/>
</dbReference>
<dbReference type="InterPro" id="IPR027843">
    <property type="entry name" value="DUF4440"/>
</dbReference>
<gene>
    <name evidence="2" type="ORF">GU926_06060</name>
</gene>
<sequence length="155" mass="17499">MKSNMLMFLVVLLVGFSSCTKMEEKEPFNVSTLSQQFIGAWNSKNSTQLDTLLAEDAHFVQGEVHFNGKSEVSQKWVRETMGTIENLRTSAISTGADEKIAFEGGTFTVDVIPESRELPRGQGEGNYMLIWKKNDKGAWKLHYAQLEDHPVEVKR</sequence>
<keyword evidence="3" id="KW-1185">Reference proteome</keyword>
<dbReference type="EMBL" id="CP047897">
    <property type="protein sequence ID" value="QHL87022.1"/>
    <property type="molecule type" value="Genomic_DNA"/>
</dbReference>
<organism evidence="2 3">
    <name type="scientific">Nibribacter ruber</name>
    <dbReference type="NCBI Taxonomy" id="2698458"/>
    <lineage>
        <taxon>Bacteria</taxon>
        <taxon>Pseudomonadati</taxon>
        <taxon>Bacteroidota</taxon>
        <taxon>Cytophagia</taxon>
        <taxon>Cytophagales</taxon>
        <taxon>Hymenobacteraceae</taxon>
        <taxon>Nibribacter</taxon>
    </lineage>
</organism>
<evidence type="ECO:0000313" key="2">
    <source>
        <dbReference type="EMBL" id="QHL87022.1"/>
    </source>
</evidence>
<dbReference type="Proteomes" id="UP000464214">
    <property type="component" value="Chromosome"/>
</dbReference>
<dbReference type="AlphaFoldDB" id="A0A6P1P1C4"/>
<evidence type="ECO:0000259" key="1">
    <source>
        <dbReference type="Pfam" id="PF14534"/>
    </source>
</evidence>
<dbReference type="PROSITE" id="PS51257">
    <property type="entry name" value="PROKAR_LIPOPROTEIN"/>
    <property type="match status" value="1"/>
</dbReference>
<reference evidence="2 3" key="1">
    <citation type="submission" date="2020-01" db="EMBL/GenBank/DDBJ databases">
        <authorList>
            <person name="Kim M."/>
        </authorList>
    </citation>
    <scope>NUCLEOTIDE SEQUENCE [LARGE SCALE GENOMIC DNA]</scope>
    <source>
        <strain evidence="2 3">BT10</strain>
    </source>
</reference>
<evidence type="ECO:0000313" key="3">
    <source>
        <dbReference type="Proteomes" id="UP000464214"/>
    </source>
</evidence>
<dbReference type="InterPro" id="IPR032710">
    <property type="entry name" value="NTF2-like_dom_sf"/>
</dbReference>
<name>A0A6P1P1C4_9BACT</name>
<dbReference type="RefSeq" id="WP_160689996.1">
    <property type="nucleotide sequence ID" value="NZ_CP047897.1"/>
</dbReference>
<protein>
    <submittedName>
        <fullName evidence="2">DUF4440 domain-containing protein</fullName>
    </submittedName>
</protein>
<proteinExistence type="predicted"/>
<dbReference type="SUPFAM" id="SSF54427">
    <property type="entry name" value="NTF2-like"/>
    <property type="match status" value="1"/>
</dbReference>
<dbReference type="KEGG" id="nib:GU926_06060"/>
<accession>A0A6P1P1C4</accession>
<dbReference type="Pfam" id="PF14534">
    <property type="entry name" value="DUF4440"/>
    <property type="match status" value="1"/>
</dbReference>